<keyword evidence="3" id="KW-1185">Reference proteome</keyword>
<name>Q1YIX6_AURMS</name>
<dbReference type="AlphaFoldDB" id="Q1YIX6"/>
<comment type="caution">
    <text evidence="2">The sequence shown here is derived from an EMBL/GenBank/DDBJ whole genome shotgun (WGS) entry which is preliminary data.</text>
</comment>
<feature type="domain" description="PASTA" evidence="1">
    <location>
        <begin position="93"/>
        <end position="160"/>
    </location>
</feature>
<dbReference type="CDD" id="cd06577">
    <property type="entry name" value="PASTA_pknB"/>
    <property type="match status" value="2"/>
</dbReference>
<evidence type="ECO:0000313" key="3">
    <source>
        <dbReference type="Proteomes" id="UP000000321"/>
    </source>
</evidence>
<dbReference type="Proteomes" id="UP000000321">
    <property type="component" value="Unassembled WGS sequence"/>
</dbReference>
<dbReference type="PROSITE" id="PS51178">
    <property type="entry name" value="PASTA"/>
    <property type="match status" value="1"/>
</dbReference>
<accession>Q1YIX6</accession>
<organism evidence="2 3">
    <name type="scientific">Aurantimonas manganoxydans (strain ATCC BAA-1229 / DSM 21871 / SI85-9A1)</name>
    <dbReference type="NCBI Taxonomy" id="287752"/>
    <lineage>
        <taxon>Bacteria</taxon>
        <taxon>Pseudomonadati</taxon>
        <taxon>Pseudomonadota</taxon>
        <taxon>Alphaproteobacteria</taxon>
        <taxon>Hyphomicrobiales</taxon>
        <taxon>Aurantimonadaceae</taxon>
        <taxon>Aurantimonas</taxon>
    </lineage>
</organism>
<dbReference type="Gene3D" id="3.30.10.20">
    <property type="match status" value="2"/>
</dbReference>
<evidence type="ECO:0000313" key="2">
    <source>
        <dbReference type="EMBL" id="EAS49991.1"/>
    </source>
</evidence>
<sequence length="275" mass="29229">MGIFVLPLRWSAPMIRIVAIIMLMVIIPVLARAEPVPSFQNMYLEEAQEAAGHVGIELEIEIVESSDRKGIVIKQIPGPGSELGSDRAVWLRVSNGITLPDLKGRPQEEALAALRDLGVAVDVTESRHDGGVRGTVWSQVPVGGTAIDVTTQAVFLDVVGGRYVAVPGVTGTLLSDGMNAIRSGELTPMEMPTDPSGFVSRSVQENRRDCSGFDVRTATVIGTKPPAGSEVYPGTSVQVDYAIGQGFRYDNQCGPEPLTPHDRGGCAGGARHEVC</sequence>
<dbReference type="SMART" id="SM00740">
    <property type="entry name" value="PASTA"/>
    <property type="match status" value="2"/>
</dbReference>
<dbReference type="BioCyc" id="AURANTIMONAS:SI859A1_01344-MONOMER"/>
<dbReference type="Pfam" id="PF03793">
    <property type="entry name" value="PASTA"/>
    <property type="match status" value="2"/>
</dbReference>
<proteinExistence type="predicted"/>
<evidence type="ECO:0000259" key="1">
    <source>
        <dbReference type="PROSITE" id="PS51178"/>
    </source>
</evidence>
<gene>
    <name evidence="2" type="ORF">SI859A1_01344</name>
</gene>
<dbReference type="InterPro" id="IPR005543">
    <property type="entry name" value="PASTA_dom"/>
</dbReference>
<protein>
    <recommendedName>
        <fullName evidence="1">PASTA domain-containing protein</fullName>
    </recommendedName>
</protein>
<dbReference type="HOGENOM" id="CLU_1011267_0_0_5"/>
<dbReference type="EMBL" id="AAPJ01000003">
    <property type="protein sequence ID" value="EAS49991.1"/>
    <property type="molecule type" value="Genomic_DNA"/>
</dbReference>
<reference evidence="2 3" key="1">
    <citation type="journal article" date="2008" name="Appl. Environ. Microbiol.">
        <title>Genomic insights into Mn(II) oxidation by the marine alphaproteobacterium Aurantimonas sp. strain SI85-9A1.</title>
        <authorList>
            <person name="Dick G.J."/>
            <person name="Podell S."/>
            <person name="Johnson H.A."/>
            <person name="Rivera-Espinoza Y."/>
            <person name="Bernier-Latmani R."/>
            <person name="McCarthy J.K."/>
            <person name="Torpey J.W."/>
            <person name="Clement B.G."/>
            <person name="Gaasterland T."/>
            <person name="Tebo B.M."/>
        </authorList>
    </citation>
    <scope>NUCLEOTIDE SEQUENCE [LARGE SCALE GENOMIC DNA]</scope>
    <source>
        <strain evidence="2 3">SI85-9A1</strain>
    </source>
</reference>